<dbReference type="GO" id="GO:0016787">
    <property type="term" value="F:hydrolase activity"/>
    <property type="evidence" value="ECO:0007669"/>
    <property type="project" value="UniProtKB-KW"/>
</dbReference>
<evidence type="ECO:0000256" key="1">
    <source>
        <dbReference type="ARBA" id="ARBA00001947"/>
    </source>
</evidence>
<evidence type="ECO:0000313" key="8">
    <source>
        <dbReference type="Proteomes" id="UP000564885"/>
    </source>
</evidence>
<feature type="domain" description="Metallo-beta-lactamase" evidence="6">
    <location>
        <begin position="12"/>
        <end position="229"/>
    </location>
</feature>
<organism evidence="7 8">
    <name type="scientific">Enterovirga aerilata</name>
    <dbReference type="NCBI Taxonomy" id="2730920"/>
    <lineage>
        <taxon>Bacteria</taxon>
        <taxon>Pseudomonadati</taxon>
        <taxon>Pseudomonadota</taxon>
        <taxon>Alphaproteobacteria</taxon>
        <taxon>Hyphomicrobiales</taxon>
        <taxon>Methylobacteriaceae</taxon>
        <taxon>Enterovirga</taxon>
    </lineage>
</organism>
<evidence type="ECO:0000313" key="7">
    <source>
        <dbReference type="EMBL" id="NNM74136.1"/>
    </source>
</evidence>
<dbReference type="SUPFAM" id="SSF56281">
    <property type="entry name" value="Metallo-hydrolase/oxidoreductase"/>
    <property type="match status" value="1"/>
</dbReference>
<dbReference type="AlphaFoldDB" id="A0A849I2V8"/>
<evidence type="ECO:0000259" key="6">
    <source>
        <dbReference type="SMART" id="SM00849"/>
    </source>
</evidence>
<dbReference type="CDD" id="cd07729">
    <property type="entry name" value="AHL_lactonase_MBL-fold"/>
    <property type="match status" value="1"/>
</dbReference>
<name>A0A849I2V8_9HYPH</name>
<dbReference type="InterPro" id="IPR036866">
    <property type="entry name" value="RibonucZ/Hydroxyglut_hydro"/>
</dbReference>
<dbReference type="InterPro" id="IPR051013">
    <property type="entry name" value="MBL_superfamily_lactonases"/>
</dbReference>
<keyword evidence="8" id="KW-1185">Reference proteome</keyword>
<protein>
    <submittedName>
        <fullName evidence="7">N-acyl homoserine lactonase family protein</fullName>
    </submittedName>
</protein>
<dbReference type="PANTHER" id="PTHR42978">
    <property type="entry name" value="QUORUM-QUENCHING LACTONASE YTNP-RELATED-RELATED"/>
    <property type="match status" value="1"/>
</dbReference>
<comment type="cofactor">
    <cofactor evidence="1">
        <name>Zn(2+)</name>
        <dbReference type="ChEBI" id="CHEBI:29105"/>
    </cofactor>
</comment>
<dbReference type="SMART" id="SM00849">
    <property type="entry name" value="Lactamase_B"/>
    <property type="match status" value="1"/>
</dbReference>
<dbReference type="InterPro" id="IPR001279">
    <property type="entry name" value="Metallo-B-lactamas"/>
</dbReference>
<proteinExistence type="inferred from homology"/>
<accession>A0A849I2V8</accession>
<comment type="caution">
    <text evidence="7">The sequence shown here is derived from an EMBL/GenBank/DDBJ whole genome shotgun (WGS) entry which is preliminary data.</text>
</comment>
<keyword evidence="5" id="KW-0862">Zinc</keyword>
<evidence type="ECO:0000256" key="3">
    <source>
        <dbReference type="ARBA" id="ARBA00022723"/>
    </source>
</evidence>
<reference evidence="7 8" key="1">
    <citation type="submission" date="2020-04" db="EMBL/GenBank/DDBJ databases">
        <title>Enterovirga sp. isolate from soil.</title>
        <authorList>
            <person name="Chea S."/>
            <person name="Kim D.-U."/>
        </authorList>
    </citation>
    <scope>NUCLEOTIDE SEQUENCE [LARGE SCALE GENOMIC DNA]</scope>
    <source>
        <strain evidence="7 8">DB1703</strain>
    </source>
</reference>
<dbReference type="Pfam" id="PF00753">
    <property type="entry name" value="Lactamase_B"/>
    <property type="match status" value="1"/>
</dbReference>
<keyword evidence="4" id="KW-0378">Hydrolase</keyword>
<gene>
    <name evidence="7" type="ORF">HJG44_17315</name>
</gene>
<dbReference type="GO" id="GO:0046872">
    <property type="term" value="F:metal ion binding"/>
    <property type="evidence" value="ECO:0007669"/>
    <property type="project" value="UniProtKB-KW"/>
</dbReference>
<evidence type="ECO:0000256" key="4">
    <source>
        <dbReference type="ARBA" id="ARBA00022801"/>
    </source>
</evidence>
<evidence type="ECO:0000256" key="2">
    <source>
        <dbReference type="ARBA" id="ARBA00007749"/>
    </source>
</evidence>
<sequence>MVPWAHAVIKEPVHAWLVTDGATKILVDSGGPGPAEMKRRLSVDAVGGGTETLVERLAAVGTRPDEIGTVILTHLHFDHAWNLELFPGAQLVVQRDEVFHAVDPTPTQRIYYLRETLSAVLGRKRPSGLRLVDGDVELMPGIELVKAPGHTPGMQAVVVTTERGRVALVSDCGDSYANWYPANPNAAARPMRYMGEDFLPGTIRSESERVYADSMRRILQRADIVVPAHDERIPKSIPEEWFAVPAAPPPG</sequence>
<dbReference type="Proteomes" id="UP000564885">
    <property type="component" value="Unassembled WGS sequence"/>
</dbReference>
<dbReference type="Gene3D" id="3.60.15.10">
    <property type="entry name" value="Ribonuclease Z/Hydroxyacylglutathione hydrolase-like"/>
    <property type="match status" value="1"/>
</dbReference>
<evidence type="ECO:0000256" key="5">
    <source>
        <dbReference type="ARBA" id="ARBA00022833"/>
    </source>
</evidence>
<comment type="similarity">
    <text evidence="2">Belongs to the metallo-beta-lactamase superfamily.</text>
</comment>
<dbReference type="PANTHER" id="PTHR42978:SF7">
    <property type="entry name" value="METALLO-HYDROLASE RV2300C-RELATED"/>
    <property type="match status" value="1"/>
</dbReference>
<dbReference type="EMBL" id="JABEPP010000005">
    <property type="protein sequence ID" value="NNM74136.1"/>
    <property type="molecule type" value="Genomic_DNA"/>
</dbReference>
<keyword evidence="3" id="KW-0479">Metal-binding</keyword>